<dbReference type="InterPro" id="IPR013517">
    <property type="entry name" value="FG-GAP"/>
</dbReference>
<feature type="chain" id="PRO_5047273434" evidence="2">
    <location>
        <begin position="22"/>
        <end position="1035"/>
    </location>
</feature>
<feature type="signal peptide" evidence="2">
    <location>
        <begin position="1"/>
        <end position="21"/>
    </location>
</feature>
<dbReference type="InterPro" id="IPR028994">
    <property type="entry name" value="Integrin_alpha_N"/>
</dbReference>
<evidence type="ECO:0000313" key="4">
    <source>
        <dbReference type="Proteomes" id="UP001164459"/>
    </source>
</evidence>
<evidence type="ECO:0000313" key="3">
    <source>
        <dbReference type="EMBL" id="WAS91727.1"/>
    </source>
</evidence>
<dbReference type="Pfam" id="PF13517">
    <property type="entry name" value="FG-GAP_3"/>
    <property type="match status" value="3"/>
</dbReference>
<evidence type="ECO:0000256" key="2">
    <source>
        <dbReference type="SAM" id="SignalP"/>
    </source>
</evidence>
<keyword evidence="1 2" id="KW-0732">Signal</keyword>
<dbReference type="Gene3D" id="2.130.10.130">
    <property type="entry name" value="Integrin alpha, N-terminal"/>
    <property type="match status" value="3"/>
</dbReference>
<gene>
    <name evidence="3" type="ORF">O0S08_36560</name>
</gene>
<reference evidence="3" key="1">
    <citation type="submission" date="2022-11" db="EMBL/GenBank/DDBJ databases">
        <title>Minimal conservation of predation-associated metabolite biosynthetic gene clusters underscores biosynthetic potential of Myxococcota including descriptions for ten novel species: Archangium lansinium sp. nov., Myxococcus landrumus sp. nov., Nannocystis bai.</title>
        <authorList>
            <person name="Ahearne A."/>
            <person name="Stevens C."/>
            <person name="Dowd S."/>
        </authorList>
    </citation>
    <scope>NUCLEOTIDE SEQUENCE</scope>
    <source>
        <strain evidence="3">Fl3</strain>
    </source>
</reference>
<proteinExistence type="predicted"/>
<evidence type="ECO:0000256" key="1">
    <source>
        <dbReference type="ARBA" id="ARBA00022729"/>
    </source>
</evidence>
<organism evidence="3 4">
    <name type="scientific">Nannocystis punicea</name>
    <dbReference type="NCBI Taxonomy" id="2995304"/>
    <lineage>
        <taxon>Bacteria</taxon>
        <taxon>Pseudomonadati</taxon>
        <taxon>Myxococcota</taxon>
        <taxon>Polyangia</taxon>
        <taxon>Nannocystales</taxon>
        <taxon>Nannocystaceae</taxon>
        <taxon>Nannocystis</taxon>
    </lineage>
</organism>
<dbReference type="PANTHER" id="PTHR46580">
    <property type="entry name" value="SENSOR KINASE-RELATED"/>
    <property type="match status" value="1"/>
</dbReference>
<sequence length="1035" mass="107484">MTHRSRSFSRIAVLVAVGALAGPVLGCGDDGPCGSLAPLCAAEPSARAMITAIADAVFLDLDGDGLDEAVVVTDFGSKLVLAREAGTHSSWQSMVHFDATATGLEALPGEVAVSLAEPSQLQLFGLDGEGRLERRRVLALPDDPAALRTVDLAGDGAPELVASLPGSRQVVVVDPRSGALRRYLAGREPVELAVGDVDGDGRADVVALDRETPALQVLRGAGDGTLQAASASPSSASARWLELADHDGDGDLDALARSAGTGVLIHRNDGAGRFSSPIALPFVLPEDAAETGLAAGPVAGSGLAGVVVPFGSVLATWFGKGASWIGHVKHSVGLTPRWIGADADGQVMVAALSALKRLGWAASATPLEVWRTEADLSARGSAVAAGDLDDDPLLDFAVAVVDSIHLFHGRADRGFVFSRSLVLDGPVTSMLLVDVSGDGRADIVVNEGERVRALISGDDGEDVIGPSVDVGVPALTLLSLRTGPGQPAAIVALPSTRSAEAAIAGAALVRFAADGTAAVTRLADELYVDALAAVDFDADGVDEPVILGRRGELTVLTRMTPDGADFSPGVEHDVGALAGVMPQPGFGKRLVAGDLDGDGEAELVGSLGGGALRIDGLADGAPVIVAESVGPPTHLRDVDGDGALDWVGLALDSFRYRHGRGDGSFDEEWLEYDFPYADELAFAPRLDGQFDVVELARGGVAVHVLREVVRPGESPWPIYFPSSAHQLVIVDLDHDGLDDVGTMSFAGGVTWMWGSETEPLMRADGVTAGPQSRGLAFGDLDGDGWEEVIAADLINWIHCYRLRPERDEPFIPLTDLTGGPILRLAIADVDDDGWPDILALVAGDSTALMIAHGTAEPLRFEPWQQAAGLAEGGQTLQLGDVDGDGDLDAVIDLLEGSGALVRGDGARGWAVADVPGEVALFGPVDGDGRVDLVSQEGATIYRHEAGEVDRRVPLVGDEGARLLAAADADGDGRYDLAVVEEDASFVWLRGDDGPVRVQVAEVALEAVEFPDIDGDRRPDLVGLSRGEMLVRRTRQ</sequence>
<protein>
    <submittedName>
        <fullName evidence="3">VCBS repeat-containing protein</fullName>
    </submittedName>
</protein>
<dbReference type="Proteomes" id="UP001164459">
    <property type="component" value="Chromosome"/>
</dbReference>
<dbReference type="RefSeq" id="WP_269034089.1">
    <property type="nucleotide sequence ID" value="NZ_CP114040.1"/>
</dbReference>
<name>A0ABY7GXT5_9BACT</name>
<dbReference type="SUPFAM" id="SSF69318">
    <property type="entry name" value="Integrin alpha N-terminal domain"/>
    <property type="match status" value="4"/>
</dbReference>
<dbReference type="EMBL" id="CP114040">
    <property type="protein sequence ID" value="WAS91727.1"/>
    <property type="molecule type" value="Genomic_DNA"/>
</dbReference>
<keyword evidence="4" id="KW-1185">Reference proteome</keyword>
<accession>A0ABY7GXT5</accession>